<feature type="compositionally biased region" description="Basic and acidic residues" evidence="2">
    <location>
        <begin position="351"/>
        <end position="371"/>
    </location>
</feature>
<dbReference type="PROSITE" id="PS50072">
    <property type="entry name" value="CSA_PPIASE_2"/>
    <property type="match status" value="1"/>
</dbReference>
<dbReference type="Pfam" id="PF00160">
    <property type="entry name" value="Pro_isomerase"/>
    <property type="match status" value="1"/>
</dbReference>
<dbReference type="PRINTS" id="PR00153">
    <property type="entry name" value="CSAPPISMRASE"/>
</dbReference>
<dbReference type="InterPro" id="IPR029000">
    <property type="entry name" value="Cyclophilin-like_dom_sf"/>
</dbReference>
<dbReference type="GO" id="GO:0016018">
    <property type="term" value="F:cyclosporin A binding"/>
    <property type="evidence" value="ECO:0000318"/>
    <property type="project" value="GO_Central"/>
</dbReference>
<feature type="compositionally biased region" description="Basic residues" evidence="2">
    <location>
        <begin position="233"/>
        <end position="242"/>
    </location>
</feature>
<evidence type="ECO:0000256" key="2">
    <source>
        <dbReference type="SAM" id="MobiDB-lite"/>
    </source>
</evidence>
<evidence type="ECO:0000256" key="1">
    <source>
        <dbReference type="ARBA" id="ARBA00007365"/>
    </source>
</evidence>
<keyword evidence="5" id="KW-1185">Reference proteome</keyword>
<evidence type="ECO:0000313" key="4">
    <source>
        <dbReference type="EMBL" id="RQO96417.1"/>
    </source>
</evidence>
<gene>
    <name evidence="4" type="ORF">POPTR_010G080800</name>
</gene>
<dbReference type="STRING" id="3694.A0A3N7FL25"/>
<dbReference type="AlphaFoldDB" id="A0A3N7FL25"/>
<dbReference type="InterPro" id="IPR002130">
    <property type="entry name" value="Cyclophilin-type_PPIase_dom"/>
</dbReference>
<feature type="compositionally biased region" description="Basic residues" evidence="2">
    <location>
        <begin position="372"/>
        <end position="384"/>
    </location>
</feature>
<feature type="region of interest" description="Disordered" evidence="2">
    <location>
        <begin position="226"/>
        <end position="252"/>
    </location>
</feature>
<organism evidence="4 5">
    <name type="scientific">Populus trichocarpa</name>
    <name type="common">Western balsam poplar</name>
    <name type="synonym">Populus balsamifera subsp. trichocarpa</name>
    <dbReference type="NCBI Taxonomy" id="3694"/>
    <lineage>
        <taxon>Eukaryota</taxon>
        <taxon>Viridiplantae</taxon>
        <taxon>Streptophyta</taxon>
        <taxon>Embryophyta</taxon>
        <taxon>Tracheophyta</taxon>
        <taxon>Spermatophyta</taxon>
        <taxon>Magnoliopsida</taxon>
        <taxon>eudicotyledons</taxon>
        <taxon>Gunneridae</taxon>
        <taxon>Pentapetalae</taxon>
        <taxon>rosids</taxon>
        <taxon>fabids</taxon>
        <taxon>Malpighiales</taxon>
        <taxon>Salicaceae</taxon>
        <taxon>Saliceae</taxon>
        <taxon>Populus</taxon>
    </lineage>
</organism>
<dbReference type="FunFam" id="2.40.100.10:FF:000089">
    <property type="entry name" value="Uncharacterized protein"/>
    <property type="match status" value="1"/>
</dbReference>
<evidence type="ECO:0000259" key="3">
    <source>
        <dbReference type="PROSITE" id="PS50072"/>
    </source>
</evidence>
<dbReference type="SUPFAM" id="SSF50891">
    <property type="entry name" value="Cyclophilin-like"/>
    <property type="match status" value="1"/>
</dbReference>
<dbReference type="PANTHER" id="PTHR11071">
    <property type="entry name" value="PEPTIDYL-PROLYL CIS-TRANS ISOMERASE"/>
    <property type="match status" value="1"/>
</dbReference>
<feature type="compositionally biased region" description="Basic and acidic residues" evidence="2">
    <location>
        <begin position="391"/>
        <end position="407"/>
    </location>
</feature>
<sequence length="436" mass="49490">MNQLHTNKIQESLFSFLRNTPSPSSTSSFERRRMRNTQNPEVFLDISIGGNLAERIEIELLADQAPKTAQNFLALCAGDMGLGKHTGKPMYLKGSTFYNIVRGKWAEGGDFSEENGTGGENIYGIPFFDEGERLKHDAPYLLTTASDYHKYTIGSCFFITFNELHELDGKHVVFGRVVRGYETVQKIEQVQTFPDGRPEHLVIITACGVSPKKRSLNSILIREDSSLPSEGRHSRKRKSKRHGVVEHHSESRCGTVKAGVTCRCKYSELFRHDQNQKGHSNQSSPSHYQSKSREKTSPGWNYEGDGNSAKESAPRHSRSKLRDKTSQGSRWPSPIQRIDSKHSPRRRNRSNSRDRTGHQWRIRSEISDARNRYRSKSGRSRKNLQKAPGSHAHDRGHSKQQNHRPDPETEFPSLSKSMHSVSLEMMHSLKIGVLTN</sequence>
<dbReference type="Gene3D" id="2.40.100.10">
    <property type="entry name" value="Cyclophilin-like"/>
    <property type="match status" value="1"/>
</dbReference>
<proteinExistence type="inferred from homology"/>
<dbReference type="InParanoid" id="A0A3N7FL25"/>
<reference evidence="4 5" key="1">
    <citation type="journal article" date="2006" name="Science">
        <title>The genome of black cottonwood, Populus trichocarpa (Torr. &amp; Gray).</title>
        <authorList>
            <person name="Tuskan G.A."/>
            <person name="Difazio S."/>
            <person name="Jansson S."/>
            <person name="Bohlmann J."/>
            <person name="Grigoriev I."/>
            <person name="Hellsten U."/>
            <person name="Putnam N."/>
            <person name="Ralph S."/>
            <person name="Rombauts S."/>
            <person name="Salamov A."/>
            <person name="Schein J."/>
            <person name="Sterck L."/>
            <person name="Aerts A."/>
            <person name="Bhalerao R.R."/>
            <person name="Bhalerao R.P."/>
            <person name="Blaudez D."/>
            <person name="Boerjan W."/>
            <person name="Brun A."/>
            <person name="Brunner A."/>
            <person name="Busov V."/>
            <person name="Campbell M."/>
            <person name="Carlson J."/>
            <person name="Chalot M."/>
            <person name="Chapman J."/>
            <person name="Chen G.L."/>
            <person name="Cooper D."/>
            <person name="Coutinho P.M."/>
            <person name="Couturier J."/>
            <person name="Covert S."/>
            <person name="Cronk Q."/>
            <person name="Cunningham R."/>
            <person name="Davis J."/>
            <person name="Degroeve S."/>
            <person name="Dejardin A."/>
            <person name="Depamphilis C."/>
            <person name="Detter J."/>
            <person name="Dirks B."/>
            <person name="Dubchak I."/>
            <person name="Duplessis S."/>
            <person name="Ehlting J."/>
            <person name="Ellis B."/>
            <person name="Gendler K."/>
            <person name="Goodstein D."/>
            <person name="Gribskov M."/>
            <person name="Grimwood J."/>
            <person name="Groover A."/>
            <person name="Gunter L."/>
            <person name="Hamberger B."/>
            <person name="Heinze B."/>
            <person name="Helariutta Y."/>
            <person name="Henrissat B."/>
            <person name="Holligan D."/>
            <person name="Holt R."/>
            <person name="Huang W."/>
            <person name="Islam-Faridi N."/>
            <person name="Jones S."/>
            <person name="Jones-Rhoades M."/>
            <person name="Jorgensen R."/>
            <person name="Joshi C."/>
            <person name="Kangasjarvi J."/>
            <person name="Karlsson J."/>
            <person name="Kelleher C."/>
            <person name="Kirkpatrick R."/>
            <person name="Kirst M."/>
            <person name="Kohler A."/>
            <person name="Kalluri U."/>
            <person name="Larimer F."/>
            <person name="Leebens-Mack J."/>
            <person name="Leple J.C."/>
            <person name="Locascio P."/>
            <person name="Lou Y."/>
            <person name="Lucas S."/>
            <person name="Martin F."/>
            <person name="Montanini B."/>
            <person name="Napoli C."/>
            <person name="Nelson D.R."/>
            <person name="Nelson C."/>
            <person name="Nieminen K."/>
            <person name="Nilsson O."/>
            <person name="Pereda V."/>
            <person name="Peter G."/>
            <person name="Philippe R."/>
            <person name="Pilate G."/>
            <person name="Poliakov A."/>
            <person name="Razumovskaya J."/>
            <person name="Richardson P."/>
            <person name="Rinaldi C."/>
            <person name="Ritland K."/>
            <person name="Rouze P."/>
            <person name="Ryaboy D."/>
            <person name="Schmutz J."/>
            <person name="Schrader J."/>
            <person name="Segerman B."/>
            <person name="Shin H."/>
            <person name="Siddiqui A."/>
            <person name="Sterky F."/>
            <person name="Terry A."/>
            <person name="Tsai C.J."/>
            <person name="Uberbacher E."/>
            <person name="Unneberg P."/>
            <person name="Vahala J."/>
            <person name="Wall K."/>
            <person name="Wessler S."/>
            <person name="Yang G."/>
            <person name="Yin T."/>
            <person name="Douglas C."/>
            <person name="Marra M."/>
            <person name="Sandberg G."/>
            <person name="Van de Peer Y."/>
            <person name="Rokhsar D."/>
        </authorList>
    </citation>
    <scope>NUCLEOTIDE SEQUENCE [LARGE SCALE GENOMIC DNA]</scope>
    <source>
        <strain evidence="5">cv. Nisqually</strain>
    </source>
</reference>
<feature type="region of interest" description="Disordered" evidence="2">
    <location>
        <begin position="273"/>
        <end position="415"/>
    </location>
</feature>
<feature type="compositionally biased region" description="Polar residues" evidence="2">
    <location>
        <begin position="277"/>
        <end position="289"/>
    </location>
</feature>
<dbReference type="GO" id="GO:0006457">
    <property type="term" value="P:protein folding"/>
    <property type="evidence" value="ECO:0000318"/>
    <property type="project" value="GO_Central"/>
</dbReference>
<dbReference type="EMBL" id="CM009299">
    <property type="protein sequence ID" value="RQO96417.1"/>
    <property type="molecule type" value="Genomic_DNA"/>
</dbReference>
<name>A0A3N7FL25_POPTR</name>
<dbReference type="PANTHER" id="PTHR11071:SF447">
    <property type="entry name" value="PEPTIDYL-PROLYL CIS-TRANS ISOMERASE CYP63"/>
    <property type="match status" value="1"/>
</dbReference>
<dbReference type="GO" id="GO:0005737">
    <property type="term" value="C:cytoplasm"/>
    <property type="evidence" value="ECO:0000318"/>
    <property type="project" value="GO_Central"/>
</dbReference>
<accession>A0A3N7FL25</accession>
<feature type="domain" description="PPIase cyclophilin-type" evidence="3">
    <location>
        <begin position="43"/>
        <end position="209"/>
    </location>
</feature>
<comment type="similarity">
    <text evidence="1">Belongs to the cyclophilin-type PPIase family.</text>
</comment>
<protein>
    <recommendedName>
        <fullName evidence="3">PPIase cyclophilin-type domain-containing protein</fullName>
    </recommendedName>
</protein>
<dbReference type="GO" id="GO:0003755">
    <property type="term" value="F:peptidyl-prolyl cis-trans isomerase activity"/>
    <property type="evidence" value="ECO:0000318"/>
    <property type="project" value="GO_Central"/>
</dbReference>
<dbReference type="Proteomes" id="UP000006729">
    <property type="component" value="Chromosome 10"/>
</dbReference>
<evidence type="ECO:0000313" key="5">
    <source>
        <dbReference type="Proteomes" id="UP000006729"/>
    </source>
</evidence>